<keyword evidence="2" id="KW-0472">Membrane</keyword>
<dbReference type="EMBL" id="CP047591">
    <property type="protein sequence ID" value="QHI71219.1"/>
    <property type="molecule type" value="Genomic_DNA"/>
</dbReference>
<feature type="transmembrane region" description="Helical" evidence="2">
    <location>
        <begin position="16"/>
        <end position="35"/>
    </location>
</feature>
<dbReference type="AlphaFoldDB" id="A0A6P1M910"/>
<protein>
    <recommendedName>
        <fullName evidence="5">Tetratricopeptide repeat protein</fullName>
    </recommendedName>
</protein>
<gene>
    <name evidence="3" type="ORF">Ami3637_01350</name>
</gene>
<proteinExistence type="predicted"/>
<sequence length="242" mass="28597">MYKIKGEYKLKRKIKIIFGIGVPVGILLVIVQNLMNIDDQLFWKLYFIMGGLAIVGAVIINIIFQMKFIKKLKIMTRQAKEQKNYDFLIKEMENLLKKYKSKQNRWFIKMTLCYGLAGKKEYTEGLEVLEEIEYKNIKGINRTVYYLNLVYFHFHLGNYEEVIKVTDDNSKELLQYKNNPQVAKHIAANSIYYHIAKGQYEVAGKLLKEAEDNWKDPEMMEVWEMLEEIIRQEKGLTENDGI</sequence>
<dbReference type="InterPro" id="IPR011990">
    <property type="entry name" value="TPR-like_helical_dom_sf"/>
</dbReference>
<evidence type="ECO:0000313" key="3">
    <source>
        <dbReference type="EMBL" id="QHI71219.1"/>
    </source>
</evidence>
<dbReference type="SUPFAM" id="SSF48452">
    <property type="entry name" value="TPR-like"/>
    <property type="match status" value="1"/>
</dbReference>
<keyword evidence="2" id="KW-1133">Transmembrane helix</keyword>
<evidence type="ECO:0000313" key="4">
    <source>
        <dbReference type="Proteomes" id="UP000463883"/>
    </source>
</evidence>
<evidence type="ECO:0000256" key="1">
    <source>
        <dbReference type="SAM" id="Coils"/>
    </source>
</evidence>
<reference evidence="3 4" key="1">
    <citation type="submission" date="2020-01" db="EMBL/GenBank/DDBJ databases">
        <title>Genomic analysis of Aminipila sp. CBA3637.</title>
        <authorList>
            <person name="Kim Y.B."/>
            <person name="Roh S.W."/>
        </authorList>
    </citation>
    <scope>NUCLEOTIDE SEQUENCE [LARGE SCALE GENOMIC DNA]</scope>
    <source>
        <strain evidence="3 4">CBA3637</strain>
    </source>
</reference>
<name>A0A6P1M910_9FIRM</name>
<dbReference type="Proteomes" id="UP000463883">
    <property type="component" value="Chromosome"/>
</dbReference>
<keyword evidence="4" id="KW-1185">Reference proteome</keyword>
<evidence type="ECO:0000256" key="2">
    <source>
        <dbReference type="SAM" id="Phobius"/>
    </source>
</evidence>
<dbReference type="RefSeq" id="WP_162360995.1">
    <property type="nucleotide sequence ID" value="NZ_CP047591.1"/>
</dbReference>
<feature type="transmembrane region" description="Helical" evidence="2">
    <location>
        <begin position="41"/>
        <end position="64"/>
    </location>
</feature>
<keyword evidence="2" id="KW-0812">Transmembrane</keyword>
<keyword evidence="1" id="KW-0175">Coiled coil</keyword>
<evidence type="ECO:0008006" key="5">
    <source>
        <dbReference type="Google" id="ProtNLM"/>
    </source>
</evidence>
<organism evidence="3 4">
    <name type="scientific">Aminipila terrae</name>
    <dbReference type="NCBI Taxonomy" id="2697030"/>
    <lineage>
        <taxon>Bacteria</taxon>
        <taxon>Bacillati</taxon>
        <taxon>Bacillota</taxon>
        <taxon>Clostridia</taxon>
        <taxon>Peptostreptococcales</taxon>
        <taxon>Anaerovoracaceae</taxon>
        <taxon>Aminipila</taxon>
    </lineage>
</organism>
<dbReference type="KEGG" id="amic:Ami3637_01350"/>
<feature type="coiled-coil region" evidence="1">
    <location>
        <begin position="78"/>
        <end position="105"/>
    </location>
</feature>
<accession>A0A6P1M910</accession>